<organism evidence="1 2">
    <name type="scientific">Chiloscyllium punctatum</name>
    <name type="common">Brownbanded bambooshark</name>
    <name type="synonym">Hemiscyllium punctatum</name>
    <dbReference type="NCBI Taxonomy" id="137246"/>
    <lineage>
        <taxon>Eukaryota</taxon>
        <taxon>Metazoa</taxon>
        <taxon>Chordata</taxon>
        <taxon>Craniata</taxon>
        <taxon>Vertebrata</taxon>
        <taxon>Chondrichthyes</taxon>
        <taxon>Elasmobranchii</taxon>
        <taxon>Galeomorphii</taxon>
        <taxon>Galeoidea</taxon>
        <taxon>Orectolobiformes</taxon>
        <taxon>Hemiscylliidae</taxon>
        <taxon>Chiloscyllium</taxon>
    </lineage>
</organism>
<sequence length="160" mass="18179">ELLGMLNLLLRRAIDRRFECAAEHVFGDLDQFTSHGEIVDGPAVVGGIDDRRRFRRQAREILSDGEAYYLNRRRKEGLQRNRIGDPVGADQFAHDFENVAVQGLEEMVRLQKVDNPVIGVIVDEDGAKQRLLSLNVLRQLAVCRAGRCCEFECGFRHVCL</sequence>
<reference evidence="1 2" key="1">
    <citation type="journal article" date="2018" name="Nat. Ecol. Evol.">
        <title>Shark genomes provide insights into elasmobranch evolution and the origin of vertebrates.</title>
        <authorList>
            <person name="Hara Y"/>
            <person name="Yamaguchi K"/>
            <person name="Onimaru K"/>
            <person name="Kadota M"/>
            <person name="Koyanagi M"/>
            <person name="Keeley SD"/>
            <person name="Tatsumi K"/>
            <person name="Tanaka K"/>
            <person name="Motone F"/>
            <person name="Kageyama Y"/>
            <person name="Nozu R"/>
            <person name="Adachi N"/>
            <person name="Nishimura O"/>
            <person name="Nakagawa R"/>
            <person name="Tanegashima C"/>
            <person name="Kiyatake I"/>
            <person name="Matsumoto R"/>
            <person name="Murakumo K"/>
            <person name="Nishida K"/>
            <person name="Terakita A"/>
            <person name="Kuratani S"/>
            <person name="Sato K"/>
            <person name="Hyodo S Kuraku.S."/>
        </authorList>
    </citation>
    <scope>NUCLEOTIDE SEQUENCE [LARGE SCALE GENOMIC DNA]</scope>
</reference>
<protein>
    <submittedName>
        <fullName evidence="1">Uncharacterized protein</fullName>
    </submittedName>
</protein>
<keyword evidence="2" id="KW-1185">Reference proteome</keyword>
<proteinExistence type="predicted"/>
<comment type="caution">
    <text evidence="1">The sequence shown here is derived from an EMBL/GenBank/DDBJ whole genome shotgun (WGS) entry which is preliminary data.</text>
</comment>
<evidence type="ECO:0000313" key="1">
    <source>
        <dbReference type="EMBL" id="GCC47075.1"/>
    </source>
</evidence>
<feature type="non-terminal residue" evidence="1">
    <location>
        <position position="1"/>
    </location>
</feature>
<name>A0A401TWQ0_CHIPU</name>
<dbReference type="EMBL" id="BEZZ01205596">
    <property type="protein sequence ID" value="GCC47075.1"/>
    <property type="molecule type" value="Genomic_DNA"/>
</dbReference>
<evidence type="ECO:0000313" key="2">
    <source>
        <dbReference type="Proteomes" id="UP000287033"/>
    </source>
</evidence>
<dbReference type="AlphaFoldDB" id="A0A401TWQ0"/>
<dbReference type="Proteomes" id="UP000287033">
    <property type="component" value="Unassembled WGS sequence"/>
</dbReference>
<accession>A0A401TWQ0</accession>
<gene>
    <name evidence="1" type="ORF">chiPu_0031264</name>
</gene>